<feature type="region of interest" description="Disordered" evidence="1">
    <location>
        <begin position="173"/>
        <end position="197"/>
    </location>
</feature>
<name>A0A8H3H6U7_9AGAM</name>
<reference evidence="2" key="1">
    <citation type="submission" date="2021-01" db="EMBL/GenBank/DDBJ databases">
        <authorList>
            <person name="Kaushik A."/>
        </authorList>
    </citation>
    <scope>NUCLEOTIDE SEQUENCE</scope>
    <source>
        <strain evidence="2">AG3-1AP</strain>
    </source>
</reference>
<dbReference type="AlphaFoldDB" id="A0A8H3H6U7"/>
<dbReference type="Proteomes" id="UP000663831">
    <property type="component" value="Unassembled WGS sequence"/>
</dbReference>
<evidence type="ECO:0000256" key="1">
    <source>
        <dbReference type="SAM" id="MobiDB-lite"/>
    </source>
</evidence>
<gene>
    <name evidence="2" type="ORF">RDB_LOCUS107092</name>
</gene>
<evidence type="ECO:0000313" key="3">
    <source>
        <dbReference type="Proteomes" id="UP000663831"/>
    </source>
</evidence>
<accession>A0A8H3H6U7</accession>
<dbReference type="EMBL" id="CAJMWV010003868">
    <property type="protein sequence ID" value="CAE6489248.1"/>
    <property type="molecule type" value="Genomic_DNA"/>
</dbReference>
<comment type="caution">
    <text evidence="2">The sequence shown here is derived from an EMBL/GenBank/DDBJ whole genome shotgun (WGS) entry which is preliminary data.</text>
</comment>
<organism evidence="2 3">
    <name type="scientific">Rhizoctonia solani</name>
    <dbReference type="NCBI Taxonomy" id="456999"/>
    <lineage>
        <taxon>Eukaryota</taxon>
        <taxon>Fungi</taxon>
        <taxon>Dikarya</taxon>
        <taxon>Basidiomycota</taxon>
        <taxon>Agaricomycotina</taxon>
        <taxon>Agaricomycetes</taxon>
        <taxon>Cantharellales</taxon>
        <taxon>Ceratobasidiaceae</taxon>
        <taxon>Rhizoctonia</taxon>
    </lineage>
</organism>
<protein>
    <submittedName>
        <fullName evidence="2">Uncharacterized protein</fullName>
    </submittedName>
</protein>
<evidence type="ECO:0000313" key="2">
    <source>
        <dbReference type="EMBL" id="CAE6489248.1"/>
    </source>
</evidence>
<sequence length="441" mass="51220">MTPQFDQPSHSIVHDLIYFYRRKSQDCIQRVVQAIQHIVANNLIVEINLLVNLLEFVGREIIVQHRMRNRGRCGVFNDSVVPHSWALDLIKRPPLIAQTNLWLKNLMEYLGTLYNILESLREYNLGLKSSFLYSFHGKATLNLLGRGILIERICRLIVLELTRLLSLTNPFQQPRPGLNPRAEPFDPELSSQPFSMKETKLPNPEQVLGFEEQHTADSTSSDSCAAHFDSLSETSSRPVLTPDEVESGKKILLAYRRYIQRRLQSAAKTIWSYYSRYRHIKNKRAVMESQSLKLRREYEKYIVEPEGPLLSPRLFSRHKTILLRCMPHVVLFLRGLEHVNQLQKQLNRERLRNTRAEERQAVRAKMHESSQFTRKLRRLMSSIMPGSGNFLQLNALQAHVKEISSIYQEVQEAFGKAMKTVSLEQHYYRGVAVILAQPTHQ</sequence>
<proteinExistence type="predicted"/>